<feature type="transmembrane region" description="Helical" evidence="10">
    <location>
        <begin position="66"/>
        <end position="88"/>
    </location>
</feature>
<keyword evidence="6 10" id="KW-0812">Transmembrane</keyword>
<keyword evidence="8 10" id="KW-1133">Transmembrane helix</keyword>
<evidence type="ECO:0000256" key="10">
    <source>
        <dbReference type="RuleBase" id="RU910715"/>
    </source>
</evidence>
<sequence length="231" mass="26455">MNQLAYTFGIIGNVISLMVYFAPMPTFCQIYQRKSTEGFQSIPYVTSLFSSLFWIYYAVIKTNSTMLITINSTGCLIQITYICLYIFYATRDTMMQMLTMVVLPNTIVFILIIVLTQLLMKGGERTDAVGWICMFFSLLVYVSPLCIVGKVIRTKSVKYIPFLLSLSLTISAVVWFLYGILQNDYSIVILNMLGSIFGILQLMLYFMYKNAKENGDERREEIIAIEDDRDG</sequence>
<accession>A0A8S0TD90</accession>
<comment type="similarity">
    <text evidence="2 10">Belongs to the SWEET sugar transporter family.</text>
</comment>
<dbReference type="InterPro" id="IPR004316">
    <property type="entry name" value="SWEET_rpt"/>
</dbReference>
<keyword evidence="12" id="KW-1185">Reference proteome</keyword>
<organism evidence="11 12">
    <name type="scientific">Olea europaea subsp. europaea</name>
    <dbReference type="NCBI Taxonomy" id="158383"/>
    <lineage>
        <taxon>Eukaryota</taxon>
        <taxon>Viridiplantae</taxon>
        <taxon>Streptophyta</taxon>
        <taxon>Embryophyta</taxon>
        <taxon>Tracheophyta</taxon>
        <taxon>Spermatophyta</taxon>
        <taxon>Magnoliopsida</taxon>
        <taxon>eudicotyledons</taxon>
        <taxon>Gunneridae</taxon>
        <taxon>Pentapetalae</taxon>
        <taxon>asterids</taxon>
        <taxon>lamiids</taxon>
        <taxon>Lamiales</taxon>
        <taxon>Oleaceae</taxon>
        <taxon>Oleeae</taxon>
        <taxon>Olea</taxon>
    </lineage>
</organism>
<dbReference type="EMBL" id="CACTIH010005782">
    <property type="protein sequence ID" value="CAA3001791.1"/>
    <property type="molecule type" value="Genomic_DNA"/>
</dbReference>
<dbReference type="GO" id="GO:0005886">
    <property type="term" value="C:plasma membrane"/>
    <property type="evidence" value="ECO:0007669"/>
    <property type="project" value="UniProtKB-SubCell"/>
</dbReference>
<dbReference type="FunFam" id="1.20.1280.290:FF:000003">
    <property type="entry name" value="Bidirectional sugar transporter SWEET"/>
    <property type="match status" value="1"/>
</dbReference>
<protein>
    <recommendedName>
        <fullName evidence="10">Bidirectional sugar transporter SWEET</fullName>
    </recommendedName>
</protein>
<evidence type="ECO:0000256" key="6">
    <source>
        <dbReference type="ARBA" id="ARBA00022692"/>
    </source>
</evidence>
<keyword evidence="4" id="KW-1003">Cell membrane</keyword>
<keyword evidence="5 10" id="KW-0762">Sugar transport</keyword>
<feature type="transmembrane region" description="Helical" evidence="10">
    <location>
        <begin position="42"/>
        <end position="60"/>
    </location>
</feature>
<evidence type="ECO:0000256" key="1">
    <source>
        <dbReference type="ARBA" id="ARBA00004651"/>
    </source>
</evidence>
<dbReference type="Gramene" id="OE9A077315T1">
    <property type="protein sequence ID" value="OE9A077315C1"/>
    <property type="gene ID" value="OE9A077315"/>
</dbReference>
<feature type="transmembrane region" description="Helical" evidence="10">
    <location>
        <begin position="128"/>
        <end position="148"/>
    </location>
</feature>
<gene>
    <name evidence="11" type="ORF">OLEA9_A077315</name>
</gene>
<comment type="subcellular location">
    <subcellularLocation>
        <location evidence="1 10">Cell membrane</location>
        <topology evidence="1 10">Multi-pass membrane protein</topology>
    </subcellularLocation>
</comment>
<evidence type="ECO:0000256" key="5">
    <source>
        <dbReference type="ARBA" id="ARBA00022597"/>
    </source>
</evidence>
<feature type="transmembrane region" description="Helical" evidence="10">
    <location>
        <begin position="187"/>
        <end position="208"/>
    </location>
</feature>
<feature type="transmembrane region" description="Helical" evidence="10">
    <location>
        <begin position="97"/>
        <end position="116"/>
    </location>
</feature>
<keyword evidence="9 10" id="KW-0472">Membrane</keyword>
<reference evidence="11 12" key="1">
    <citation type="submission" date="2019-12" db="EMBL/GenBank/DDBJ databases">
        <authorList>
            <person name="Alioto T."/>
            <person name="Alioto T."/>
            <person name="Gomez Garrido J."/>
        </authorList>
    </citation>
    <scope>NUCLEOTIDE SEQUENCE [LARGE SCALE GENOMIC DNA]</scope>
</reference>
<dbReference type="OrthoDB" id="409725at2759"/>
<evidence type="ECO:0000256" key="9">
    <source>
        <dbReference type="ARBA" id="ARBA00023136"/>
    </source>
</evidence>
<evidence type="ECO:0000256" key="2">
    <source>
        <dbReference type="ARBA" id="ARBA00007809"/>
    </source>
</evidence>
<dbReference type="Pfam" id="PF03083">
    <property type="entry name" value="MtN3_slv"/>
    <property type="match status" value="2"/>
</dbReference>
<dbReference type="Gene3D" id="1.20.1280.290">
    <property type="match status" value="2"/>
</dbReference>
<evidence type="ECO:0000313" key="12">
    <source>
        <dbReference type="Proteomes" id="UP000594638"/>
    </source>
</evidence>
<evidence type="ECO:0000256" key="3">
    <source>
        <dbReference type="ARBA" id="ARBA00022448"/>
    </source>
</evidence>
<evidence type="ECO:0000313" key="11">
    <source>
        <dbReference type="EMBL" id="CAA3001791.1"/>
    </source>
</evidence>
<dbReference type="Proteomes" id="UP000594638">
    <property type="component" value="Unassembled WGS sequence"/>
</dbReference>
<feature type="transmembrane region" description="Helical" evidence="10">
    <location>
        <begin position="6"/>
        <end position="22"/>
    </location>
</feature>
<evidence type="ECO:0000256" key="7">
    <source>
        <dbReference type="ARBA" id="ARBA00022737"/>
    </source>
</evidence>
<dbReference type="PANTHER" id="PTHR10791">
    <property type="entry name" value="RAG1-ACTIVATING PROTEIN 1"/>
    <property type="match status" value="1"/>
</dbReference>
<proteinExistence type="inferred from homology"/>
<dbReference type="PANTHER" id="PTHR10791:SF22">
    <property type="entry name" value="BIDIRECTIONAL SUGAR TRANSPORTER SWEET11"/>
    <property type="match status" value="1"/>
</dbReference>
<dbReference type="InterPro" id="IPR047664">
    <property type="entry name" value="SWEET"/>
</dbReference>
<dbReference type="AlphaFoldDB" id="A0A8S0TD90"/>
<evidence type="ECO:0000256" key="8">
    <source>
        <dbReference type="ARBA" id="ARBA00022989"/>
    </source>
</evidence>
<comment type="caution">
    <text evidence="11">The sequence shown here is derived from an EMBL/GenBank/DDBJ whole genome shotgun (WGS) entry which is preliminary data.</text>
</comment>
<name>A0A8S0TD90_OLEEU</name>
<feature type="transmembrane region" description="Helical" evidence="10">
    <location>
        <begin position="160"/>
        <end position="181"/>
    </location>
</feature>
<keyword evidence="3 10" id="KW-0813">Transport</keyword>
<evidence type="ECO:0000256" key="4">
    <source>
        <dbReference type="ARBA" id="ARBA00022475"/>
    </source>
</evidence>
<comment type="function">
    <text evidence="10">Mediates both low-affinity uptake and efflux of sugar across the membrane.</text>
</comment>
<keyword evidence="7" id="KW-0677">Repeat</keyword>
<dbReference type="GO" id="GO:0051119">
    <property type="term" value="F:sugar transmembrane transporter activity"/>
    <property type="evidence" value="ECO:0007669"/>
    <property type="project" value="InterPro"/>
</dbReference>
<dbReference type="FunFam" id="1.20.1280.290:FF:000001">
    <property type="entry name" value="Bidirectional sugar transporter SWEET"/>
    <property type="match status" value="1"/>
</dbReference>